<protein>
    <submittedName>
        <fullName evidence="4">CapA family protein</fullName>
    </submittedName>
</protein>
<keyword evidence="2" id="KW-0732">Signal</keyword>
<feature type="signal peptide" evidence="2">
    <location>
        <begin position="1"/>
        <end position="21"/>
    </location>
</feature>
<proteinExistence type="inferred from homology"/>
<sequence>MKPLAVLLTFSVLQAGTLSIAAVGDIMMGSDYPTPRLPPEDGRLLFSDAKDILVRADIAFGNLEGVICKGGECAKDLNSGYYFAFRIPPRMAGNLKEAGFDLLNLANNHSHDFGEEGLRQTKRILDSLGIDYIDDGVAVLTVDSIEVAFIGFYYGRCKNSLLEIEPAVAKVESLDRLYDLVVVSFHGGKEGNKAIHLPRGVEYYYGENRGDLRRFAHAVIDGGADLVIGHGPHVPRGMELYKGRLIAYSLGNFCTYRGINIKGYCGYAPLLWVELDEEGRFLMGRIYSFRQYGGGPKWDGTGEVFSLIRNLSATDFSIPTLEFGSDGTFYPINP</sequence>
<dbReference type="SUPFAM" id="SSF56300">
    <property type="entry name" value="Metallo-dependent phosphatases"/>
    <property type="match status" value="1"/>
</dbReference>
<comment type="similarity">
    <text evidence="1">Belongs to the CapA family.</text>
</comment>
<organism evidence="4 5">
    <name type="scientific">candidate division WOR-3 bacterium</name>
    <dbReference type="NCBI Taxonomy" id="2052148"/>
    <lineage>
        <taxon>Bacteria</taxon>
        <taxon>Bacteria division WOR-3</taxon>
    </lineage>
</organism>
<name>A0A660SM40_UNCW3</name>
<dbReference type="InterPro" id="IPR019079">
    <property type="entry name" value="Capsule_synth_CapA"/>
</dbReference>
<dbReference type="Pfam" id="PF09587">
    <property type="entry name" value="PGA_cap"/>
    <property type="match status" value="1"/>
</dbReference>
<evidence type="ECO:0000256" key="2">
    <source>
        <dbReference type="SAM" id="SignalP"/>
    </source>
</evidence>
<dbReference type="AlphaFoldDB" id="A0A660SM40"/>
<evidence type="ECO:0000256" key="1">
    <source>
        <dbReference type="ARBA" id="ARBA00005662"/>
    </source>
</evidence>
<dbReference type="InterPro" id="IPR052169">
    <property type="entry name" value="CW_Biosynth-Accessory"/>
</dbReference>
<dbReference type="Gene3D" id="3.60.21.10">
    <property type="match status" value="1"/>
</dbReference>
<gene>
    <name evidence="4" type="ORF">DRP53_00095</name>
</gene>
<dbReference type="InterPro" id="IPR029052">
    <property type="entry name" value="Metallo-depent_PP-like"/>
</dbReference>
<accession>A0A660SM40</accession>
<evidence type="ECO:0000313" key="5">
    <source>
        <dbReference type="Proteomes" id="UP000268469"/>
    </source>
</evidence>
<dbReference type="PANTHER" id="PTHR33393">
    <property type="entry name" value="POLYGLUTAMINE SYNTHESIS ACCESSORY PROTEIN RV0574C-RELATED"/>
    <property type="match status" value="1"/>
</dbReference>
<feature type="domain" description="Capsule synthesis protein CapA" evidence="3">
    <location>
        <begin position="19"/>
        <end position="257"/>
    </location>
</feature>
<dbReference type="PANTHER" id="PTHR33393:SF11">
    <property type="entry name" value="POLYGLUTAMINE SYNTHESIS ACCESSORY PROTEIN RV0574C-RELATED"/>
    <property type="match status" value="1"/>
</dbReference>
<reference evidence="4 5" key="1">
    <citation type="submission" date="2018-06" db="EMBL/GenBank/DDBJ databases">
        <title>Extensive metabolic versatility and redundancy in microbially diverse, dynamic hydrothermal sediments.</title>
        <authorList>
            <person name="Dombrowski N."/>
            <person name="Teske A."/>
            <person name="Baker B.J."/>
        </authorList>
    </citation>
    <scope>NUCLEOTIDE SEQUENCE [LARGE SCALE GENOMIC DNA]</scope>
    <source>
        <strain evidence="4">B36_G15</strain>
    </source>
</reference>
<dbReference type="Proteomes" id="UP000268469">
    <property type="component" value="Unassembled WGS sequence"/>
</dbReference>
<evidence type="ECO:0000313" key="4">
    <source>
        <dbReference type="EMBL" id="RKX71827.1"/>
    </source>
</evidence>
<comment type="caution">
    <text evidence="4">The sequence shown here is derived from an EMBL/GenBank/DDBJ whole genome shotgun (WGS) entry which is preliminary data.</text>
</comment>
<dbReference type="SMART" id="SM00854">
    <property type="entry name" value="PGA_cap"/>
    <property type="match status" value="1"/>
</dbReference>
<feature type="chain" id="PRO_5025038199" evidence="2">
    <location>
        <begin position="22"/>
        <end position="334"/>
    </location>
</feature>
<evidence type="ECO:0000259" key="3">
    <source>
        <dbReference type="SMART" id="SM00854"/>
    </source>
</evidence>
<dbReference type="EMBL" id="QNBE01000001">
    <property type="protein sequence ID" value="RKX71827.1"/>
    <property type="molecule type" value="Genomic_DNA"/>
</dbReference>
<dbReference type="CDD" id="cd07381">
    <property type="entry name" value="MPP_CapA"/>
    <property type="match status" value="1"/>
</dbReference>